<organism evidence="2 3">
    <name type="scientific">Halalkalibacter akibai (strain ATCC 43226 / DSM 21942 / CIP 109018 / JCM 9157 / 1139)</name>
    <name type="common">Bacillus akibai</name>
    <dbReference type="NCBI Taxonomy" id="1236973"/>
    <lineage>
        <taxon>Bacteria</taxon>
        <taxon>Bacillati</taxon>
        <taxon>Bacillota</taxon>
        <taxon>Bacilli</taxon>
        <taxon>Bacillales</taxon>
        <taxon>Bacillaceae</taxon>
        <taxon>Halalkalibacter</taxon>
    </lineage>
</organism>
<dbReference type="Gene3D" id="1.25.10.10">
    <property type="entry name" value="Leucine-rich Repeat Variant"/>
    <property type="match status" value="1"/>
</dbReference>
<accession>W4QNR4</accession>
<keyword evidence="1" id="KW-0472">Membrane</keyword>
<keyword evidence="1" id="KW-1133">Transmembrane helix</keyword>
<dbReference type="Pfam" id="PF13646">
    <property type="entry name" value="HEAT_2"/>
    <property type="match status" value="1"/>
</dbReference>
<sequence length="346" mass="40769">MTYLVVLVVLLIFLNVSLLIYLLVSKHLTQIREKQKREIEAEILQAVEEIIKGKMAKIPKLFKRNRLFYEVLEETLSHFILLFNSEETITILRKIAEDELTTRYQSQLKKGKWSKRMNVLYYIEDFEMSSLQDSLWKYYKNRKHSEAEKHQVIRTLSTLRDERILKEIKRSPDWPYFLLKECFRRFGLAFLHELIYHSLSELTEEVQVALLDVVIEAKDHTAGPLFDALLFSSSLEIRIRALKAIYLFGSSQKGNELLSFQHSEHWVERMFFARIAGKLKKQRYSQALIQLLSDANWWVRQAAAESLSKYEDGLLLLEYVYATSKDQFARDTSSQWLGEAVGQNDK</sequence>
<dbReference type="Proteomes" id="UP000018896">
    <property type="component" value="Unassembled WGS sequence"/>
</dbReference>
<evidence type="ECO:0000313" key="2">
    <source>
        <dbReference type="EMBL" id="GAE33537.1"/>
    </source>
</evidence>
<reference evidence="2 3" key="1">
    <citation type="journal article" date="2014" name="Genome Announc.">
        <title>Draft Genome Sequences of Three Alkaliphilic Bacillus Strains, Bacillus wakoensis JCM 9140T, Bacillus akibai JCM 9157T, and Bacillus hemicellulosilyticus JCM 9152T.</title>
        <authorList>
            <person name="Yuki M."/>
            <person name="Oshima K."/>
            <person name="Suda W."/>
            <person name="Oshida Y."/>
            <person name="Kitamura K."/>
            <person name="Iida T."/>
            <person name="Hattori M."/>
            <person name="Ohkuma M."/>
        </authorList>
    </citation>
    <scope>NUCLEOTIDE SEQUENCE [LARGE SCALE GENOMIC DNA]</scope>
    <source>
        <strain evidence="2 3">JCM 9157</strain>
    </source>
</reference>
<evidence type="ECO:0000313" key="3">
    <source>
        <dbReference type="Proteomes" id="UP000018896"/>
    </source>
</evidence>
<dbReference type="EMBL" id="BAUV01000002">
    <property type="protein sequence ID" value="GAE33537.1"/>
    <property type="molecule type" value="Genomic_DNA"/>
</dbReference>
<dbReference type="InterPro" id="IPR011989">
    <property type="entry name" value="ARM-like"/>
</dbReference>
<gene>
    <name evidence="2" type="ORF">JCM9157_542</name>
</gene>
<keyword evidence="1" id="KW-0812">Transmembrane</keyword>
<dbReference type="eggNOG" id="COG1413">
    <property type="taxonomic scope" value="Bacteria"/>
</dbReference>
<keyword evidence="3" id="KW-1185">Reference proteome</keyword>
<dbReference type="InterPro" id="IPR016024">
    <property type="entry name" value="ARM-type_fold"/>
</dbReference>
<evidence type="ECO:0008006" key="4">
    <source>
        <dbReference type="Google" id="ProtNLM"/>
    </source>
</evidence>
<name>W4QNR4_HALA3</name>
<comment type="caution">
    <text evidence="2">The sequence shown here is derived from an EMBL/GenBank/DDBJ whole genome shotgun (WGS) entry which is preliminary data.</text>
</comment>
<proteinExistence type="predicted"/>
<evidence type="ECO:0000256" key="1">
    <source>
        <dbReference type="SAM" id="Phobius"/>
    </source>
</evidence>
<dbReference type="STRING" id="1236973.JCM9157_542"/>
<dbReference type="OrthoDB" id="2112914at2"/>
<dbReference type="RefSeq" id="WP_035661727.1">
    <property type="nucleotide sequence ID" value="NZ_BAUV01000002.1"/>
</dbReference>
<feature type="transmembrane region" description="Helical" evidence="1">
    <location>
        <begin position="6"/>
        <end position="24"/>
    </location>
</feature>
<dbReference type="SUPFAM" id="SSF48371">
    <property type="entry name" value="ARM repeat"/>
    <property type="match status" value="1"/>
</dbReference>
<dbReference type="AlphaFoldDB" id="W4QNR4"/>
<protein>
    <recommendedName>
        <fullName evidence="4">HEAT repeat domain-containing protein</fullName>
    </recommendedName>
</protein>